<dbReference type="RefSeq" id="WP_248955174.1">
    <property type="nucleotide sequence ID" value="NZ_JAKIKU010000003.1"/>
</dbReference>
<keyword evidence="1" id="KW-0812">Transmembrane</keyword>
<protein>
    <submittedName>
        <fullName evidence="2">Uncharacterized protein</fullName>
    </submittedName>
</protein>
<feature type="transmembrane region" description="Helical" evidence="1">
    <location>
        <begin position="12"/>
        <end position="34"/>
    </location>
</feature>
<accession>A0ABT0KM84</accession>
<keyword evidence="1" id="KW-1133">Transmembrane helix</keyword>
<evidence type="ECO:0000313" key="3">
    <source>
        <dbReference type="Proteomes" id="UP001202134"/>
    </source>
</evidence>
<dbReference type="EMBL" id="JAKIKU010000003">
    <property type="protein sequence ID" value="MCL1044957.1"/>
    <property type="molecule type" value="Genomic_DNA"/>
</dbReference>
<proteinExistence type="predicted"/>
<evidence type="ECO:0000256" key="1">
    <source>
        <dbReference type="SAM" id="Phobius"/>
    </source>
</evidence>
<keyword evidence="3" id="KW-1185">Reference proteome</keyword>
<sequence length="171" mass="19520">MAKKPWYQNPEMIVAFSALVIGIVTTFTSIYSAAIDRAYARASVWPSVEIARGYGYDSFRYIVSNNGTGPAVIKYAKVTHDKKYLSQWRDINVFEEVTQSHIGKTVLSAQKTITPVLYKGNKVDDILKVDNLISIELCYCSIYDECWIVNRDNNPRPIEQCVIDDKHKFLQ</sequence>
<dbReference type="Proteomes" id="UP001202134">
    <property type="component" value="Unassembled WGS sequence"/>
</dbReference>
<name>A0ABT0KM84_9GAMM</name>
<evidence type="ECO:0000313" key="2">
    <source>
        <dbReference type="EMBL" id="MCL1044957.1"/>
    </source>
</evidence>
<reference evidence="2 3" key="1">
    <citation type="submission" date="2022-01" db="EMBL/GenBank/DDBJ databases">
        <title>Whole genome-based taxonomy of the Shewanellaceae.</title>
        <authorList>
            <person name="Martin-Rodriguez A.J."/>
        </authorList>
    </citation>
    <scope>NUCLEOTIDE SEQUENCE [LARGE SCALE GENOMIC DNA]</scope>
    <source>
        <strain evidence="2 3">DSM 24955</strain>
    </source>
</reference>
<organism evidence="2 3">
    <name type="scientific">Shewanella electrodiphila</name>
    <dbReference type="NCBI Taxonomy" id="934143"/>
    <lineage>
        <taxon>Bacteria</taxon>
        <taxon>Pseudomonadati</taxon>
        <taxon>Pseudomonadota</taxon>
        <taxon>Gammaproteobacteria</taxon>
        <taxon>Alteromonadales</taxon>
        <taxon>Shewanellaceae</taxon>
        <taxon>Shewanella</taxon>
    </lineage>
</organism>
<comment type="caution">
    <text evidence="2">The sequence shown here is derived from an EMBL/GenBank/DDBJ whole genome shotgun (WGS) entry which is preliminary data.</text>
</comment>
<keyword evidence="1" id="KW-0472">Membrane</keyword>
<gene>
    <name evidence="2" type="ORF">L2737_06390</name>
</gene>